<dbReference type="InterPro" id="IPR054613">
    <property type="entry name" value="Peptidase_S78_dom"/>
</dbReference>
<dbReference type="RefSeq" id="WP_132950436.1">
    <property type="nucleotide sequence ID" value="NZ_SLXU01000002.1"/>
</dbReference>
<name>A0A4R2RHQ2_9RHOB</name>
<accession>A0A4R2RHQ2</accession>
<evidence type="ECO:0000313" key="6">
    <source>
        <dbReference type="Proteomes" id="UP000295050"/>
    </source>
</evidence>
<comment type="caution">
    <text evidence="5">The sequence shown here is derived from an EMBL/GenBank/DDBJ whole genome shotgun (WGS) entry which is preliminary data.</text>
</comment>
<dbReference type="GO" id="GO:0008233">
    <property type="term" value="F:peptidase activity"/>
    <property type="evidence" value="ECO:0007669"/>
    <property type="project" value="UniProtKB-KW"/>
</dbReference>
<evidence type="ECO:0000256" key="2">
    <source>
        <dbReference type="ARBA" id="ARBA00022670"/>
    </source>
</evidence>
<evidence type="ECO:0000256" key="3">
    <source>
        <dbReference type="ARBA" id="ARBA00022801"/>
    </source>
</evidence>
<reference evidence="5 6" key="1">
    <citation type="submission" date="2019-03" db="EMBL/GenBank/DDBJ databases">
        <title>Genomic Encyclopedia of Type Strains, Phase IV (KMG-IV): sequencing the most valuable type-strain genomes for metagenomic binning, comparative biology and taxonomic classification.</title>
        <authorList>
            <person name="Goeker M."/>
        </authorList>
    </citation>
    <scope>NUCLEOTIDE SEQUENCE [LARGE SCALE GENOMIC DNA]</scope>
    <source>
        <strain evidence="5 6">DSM 24766</strain>
    </source>
</reference>
<dbReference type="Pfam" id="PF25209">
    <property type="entry name" value="Phage_capsid_4"/>
    <property type="match status" value="1"/>
</dbReference>
<dbReference type="GO" id="GO:0006508">
    <property type="term" value="P:proteolysis"/>
    <property type="evidence" value="ECO:0007669"/>
    <property type="project" value="UniProtKB-KW"/>
</dbReference>
<keyword evidence="2 5" id="KW-0645">Protease</keyword>
<dbReference type="AlphaFoldDB" id="A0A4R2RHQ2"/>
<evidence type="ECO:0000256" key="1">
    <source>
        <dbReference type="ARBA" id="ARBA00022612"/>
    </source>
</evidence>
<keyword evidence="1" id="KW-1188">Viral release from host cell</keyword>
<dbReference type="Proteomes" id="UP000295050">
    <property type="component" value="Unassembled WGS sequence"/>
</dbReference>
<dbReference type="NCBIfam" id="NF045541">
    <property type="entry name" value="scaf_prot_MCP2"/>
    <property type="match status" value="1"/>
</dbReference>
<feature type="domain" description="Prohead serine protease" evidence="4">
    <location>
        <begin position="49"/>
        <end position="155"/>
    </location>
</feature>
<keyword evidence="6" id="KW-1185">Reference proteome</keyword>
<proteinExistence type="predicted"/>
<dbReference type="OrthoDB" id="9806592at2"/>
<evidence type="ECO:0000313" key="5">
    <source>
        <dbReference type="EMBL" id="TCP62168.1"/>
    </source>
</evidence>
<organism evidence="5 6">
    <name type="scientific">Rhodovulum bhavnagarense</name>
    <dbReference type="NCBI Taxonomy" id="992286"/>
    <lineage>
        <taxon>Bacteria</taxon>
        <taxon>Pseudomonadati</taxon>
        <taxon>Pseudomonadota</taxon>
        <taxon>Alphaproteobacteria</taxon>
        <taxon>Rhodobacterales</taxon>
        <taxon>Paracoccaceae</taxon>
        <taxon>Rhodovulum</taxon>
    </lineage>
</organism>
<dbReference type="EMBL" id="SLXU01000002">
    <property type="protein sequence ID" value="TCP62168.1"/>
    <property type="molecule type" value="Genomic_DNA"/>
</dbReference>
<dbReference type="Pfam" id="PF04586">
    <property type="entry name" value="Peptidase_S78"/>
    <property type="match status" value="1"/>
</dbReference>
<keyword evidence="3" id="KW-0378">Hydrolase</keyword>
<evidence type="ECO:0000259" key="4">
    <source>
        <dbReference type="Pfam" id="PF04586"/>
    </source>
</evidence>
<gene>
    <name evidence="5" type="ORF">EV663_10210</name>
</gene>
<protein>
    <submittedName>
        <fullName evidence="5">HK97 family phage prohead protease</fullName>
    </submittedName>
</protein>
<sequence length="582" mass="62921">MPLDATMAPASFDPEARTVEAVIATTAPLMKRDARGTFAEVLDFTTLDLTNAASLRVLDSHRTASIRDTMGTVEAVRVEGDKLIAKLKLSAADDVTPVLQRIADGTISGVSIGYRVKRWTENQSGGTRTRRPAEWALTEVTLTSNPADPAATLRHKKEAGMADDVIETTPADDAEKTRRTEIRSLVRSAGLEPQIADDLIDAGADLTRAKAEIFDAQQNRQRSAPIIRSHAPANDDPAVITRRQTDAVAYRMAGGELPDDARQYVNMSLRDMAVESLAREGVSTRGMSADEVFTRAAHTSSDFPLVVSNAANKVALDTYKAAESPLKTLCRQRTLPNFKESNAIRLGDMGRLEPLSEDGEIKATSRAENGESMRLKTFARGLTVTRELLINDDLGMLGDMTAALGEAAAQTEADELVKLLTGNPAMSDGTPVFDASRGNVGTAGAPSVTALTETRKTMRTRKGMDGKTIIAVAPRYLLVSAALETEAEKVLASIQPNKADDVNPFGGKLSLLVEPRLPDDFWYVFADPARLAAMQYAYLSAAQGVQIQRTEAWDTLGMKFRAFLDFGAGWLDWRPAQQIPAA</sequence>